<accession>A0A062Y335</accession>
<dbReference type="AlphaFoldDB" id="A0A062Y335"/>
<comment type="function">
    <text evidence="6">Specifically methylates the N4 position of cytidine in position 1402 (C1402) of 16S rRNA.</text>
</comment>
<dbReference type="InterPro" id="IPR029063">
    <property type="entry name" value="SAM-dependent_MTases_sf"/>
</dbReference>
<dbReference type="PANTHER" id="PTHR11265:SF0">
    <property type="entry name" value="12S RRNA N4-METHYLCYTIDINE METHYLTRANSFERASE"/>
    <property type="match status" value="1"/>
</dbReference>
<dbReference type="NCBIfam" id="TIGR00006">
    <property type="entry name" value="16S rRNA (cytosine(1402)-N(4))-methyltransferase RsmH"/>
    <property type="match status" value="1"/>
</dbReference>
<evidence type="ECO:0000313" key="9">
    <source>
        <dbReference type="Proteomes" id="UP000027284"/>
    </source>
</evidence>
<dbReference type="STRING" id="1312852.EG19_07480"/>
<dbReference type="PANTHER" id="PTHR11265">
    <property type="entry name" value="S-ADENOSYL-METHYLTRANSFERASE MRAW"/>
    <property type="match status" value="1"/>
</dbReference>
<dbReference type="Gene3D" id="1.10.150.170">
    <property type="entry name" value="Putative methyltransferase TM0872, insert domain"/>
    <property type="match status" value="1"/>
</dbReference>
<feature type="region of interest" description="Disordered" evidence="7">
    <location>
        <begin position="285"/>
        <end position="308"/>
    </location>
</feature>
<dbReference type="InterPro" id="IPR023397">
    <property type="entry name" value="SAM-dep_MeTrfase_MraW_recog"/>
</dbReference>
<evidence type="ECO:0000256" key="7">
    <source>
        <dbReference type="SAM" id="MobiDB-lite"/>
    </source>
</evidence>
<keyword evidence="4 6" id="KW-0808">Transferase</keyword>
<feature type="binding site" evidence="6">
    <location>
        <position position="107"/>
    </location>
    <ligand>
        <name>S-adenosyl-L-methionine</name>
        <dbReference type="ChEBI" id="CHEBI:59789"/>
    </ligand>
</feature>
<dbReference type="EC" id="2.1.1.199" evidence="6"/>
<name>A0A062Y335_9BACT</name>
<dbReference type="Pfam" id="PF01795">
    <property type="entry name" value="Methyltransf_5"/>
    <property type="match status" value="1"/>
</dbReference>
<evidence type="ECO:0000313" key="8">
    <source>
        <dbReference type="EMBL" id="KDA54821.1"/>
    </source>
</evidence>
<evidence type="ECO:0000256" key="4">
    <source>
        <dbReference type="ARBA" id="ARBA00022679"/>
    </source>
</evidence>
<organism evidence="8 9">
    <name type="scientific">Thermoanaerobaculum aquaticum</name>
    <dbReference type="NCBI Taxonomy" id="1312852"/>
    <lineage>
        <taxon>Bacteria</taxon>
        <taxon>Pseudomonadati</taxon>
        <taxon>Acidobacteriota</taxon>
        <taxon>Thermoanaerobaculia</taxon>
        <taxon>Thermoanaerobaculales</taxon>
        <taxon>Thermoanaerobaculaceae</taxon>
        <taxon>Thermoanaerobaculum</taxon>
    </lineage>
</organism>
<dbReference type="RefSeq" id="WP_038046586.1">
    <property type="nucleotide sequence ID" value="NZ_JMFG01000003.1"/>
</dbReference>
<dbReference type="OrthoDB" id="9806637at2"/>
<dbReference type="HAMAP" id="MF_01007">
    <property type="entry name" value="16SrRNA_methyltr_H"/>
    <property type="match status" value="1"/>
</dbReference>
<feature type="binding site" evidence="6">
    <location>
        <position position="53"/>
    </location>
    <ligand>
        <name>S-adenosyl-L-methionine</name>
        <dbReference type="ChEBI" id="CHEBI:59789"/>
    </ligand>
</feature>
<comment type="catalytic activity">
    <reaction evidence="6">
        <text>cytidine(1402) in 16S rRNA + S-adenosyl-L-methionine = N(4)-methylcytidine(1402) in 16S rRNA + S-adenosyl-L-homocysteine + H(+)</text>
        <dbReference type="Rhea" id="RHEA:42928"/>
        <dbReference type="Rhea" id="RHEA-COMP:10286"/>
        <dbReference type="Rhea" id="RHEA-COMP:10287"/>
        <dbReference type="ChEBI" id="CHEBI:15378"/>
        <dbReference type="ChEBI" id="CHEBI:57856"/>
        <dbReference type="ChEBI" id="CHEBI:59789"/>
        <dbReference type="ChEBI" id="CHEBI:74506"/>
        <dbReference type="ChEBI" id="CHEBI:82748"/>
        <dbReference type="EC" id="2.1.1.199"/>
    </reaction>
</comment>
<reference evidence="8 9" key="1">
    <citation type="submission" date="2014-04" db="EMBL/GenBank/DDBJ databases">
        <title>The Genome Sequence of Thermoanaerobaculum aquaticum MP-01, The First Cultivated Group 23 Acidobacterium.</title>
        <authorList>
            <person name="Stamps B.W."/>
            <person name="Losey N.A."/>
            <person name="Lawson P.A."/>
            <person name="Stevenson B.S."/>
        </authorList>
    </citation>
    <scope>NUCLEOTIDE SEQUENCE [LARGE SCALE GENOMIC DNA]</scope>
    <source>
        <strain evidence="8 9">MP-01</strain>
    </source>
</reference>
<dbReference type="CDD" id="cd02440">
    <property type="entry name" value="AdoMet_MTases"/>
    <property type="match status" value="1"/>
</dbReference>
<evidence type="ECO:0000256" key="5">
    <source>
        <dbReference type="ARBA" id="ARBA00022691"/>
    </source>
</evidence>
<proteinExistence type="inferred from homology"/>
<keyword evidence="9" id="KW-1185">Reference proteome</keyword>
<feature type="binding site" evidence="6">
    <location>
        <begin position="34"/>
        <end position="36"/>
    </location>
    <ligand>
        <name>S-adenosyl-L-methionine</name>
        <dbReference type="ChEBI" id="CHEBI:59789"/>
    </ligand>
</feature>
<evidence type="ECO:0000256" key="6">
    <source>
        <dbReference type="HAMAP-Rule" id="MF_01007"/>
    </source>
</evidence>
<sequence length="308" mass="33625">MAEPRHLPVLVQQVVELFRPCGTGLLVDATVGLGGHSEALLQAFPQAQVLGLDVDPEALAYAQKRLAPFGARVELVRASYSALSELLAERGLAPSGVLFDLGVSSLQLDVAERGFSFRLEGPLDMRFAREGPTLAEILSATSEPELASWLSTYGEEKKARPIARAILRALSQGHLRTTLDLRRVVWSVTGPKRGHVDPATRTFQALRIVTNRELSGLSPALEEAARSLRPAGRLLVLAYHSLEDRIVKTTFRRLSGHCVCPPGTPTCRCNPEELLSVLTKKPILPSSEEVRQNPRARSAKLRAVEKKP</sequence>
<dbReference type="InterPro" id="IPR002903">
    <property type="entry name" value="RsmH"/>
</dbReference>
<comment type="similarity">
    <text evidence="1 6">Belongs to the methyltransferase superfamily. RsmH family.</text>
</comment>
<evidence type="ECO:0000256" key="1">
    <source>
        <dbReference type="ARBA" id="ARBA00010396"/>
    </source>
</evidence>
<dbReference type="GO" id="GO:0005737">
    <property type="term" value="C:cytoplasm"/>
    <property type="evidence" value="ECO:0007669"/>
    <property type="project" value="UniProtKB-SubCell"/>
</dbReference>
<evidence type="ECO:0000256" key="2">
    <source>
        <dbReference type="ARBA" id="ARBA00022552"/>
    </source>
</evidence>
<dbReference type="PIRSF" id="PIRSF004486">
    <property type="entry name" value="MraW"/>
    <property type="match status" value="1"/>
</dbReference>
<keyword evidence="6" id="KW-0963">Cytoplasm</keyword>
<gene>
    <name evidence="6" type="primary">rsmH</name>
    <name evidence="8" type="ORF">EG19_07480</name>
</gene>
<dbReference type="SUPFAM" id="SSF81799">
    <property type="entry name" value="Putative methyltransferase TM0872, insert domain"/>
    <property type="match status" value="1"/>
</dbReference>
<comment type="subcellular location">
    <subcellularLocation>
        <location evidence="6">Cytoplasm</location>
    </subcellularLocation>
</comment>
<feature type="binding site" evidence="6">
    <location>
        <position position="100"/>
    </location>
    <ligand>
        <name>S-adenosyl-L-methionine</name>
        <dbReference type="ChEBI" id="CHEBI:59789"/>
    </ligand>
</feature>
<keyword evidence="3 6" id="KW-0489">Methyltransferase</keyword>
<keyword evidence="5 6" id="KW-0949">S-adenosyl-L-methionine</keyword>
<dbReference type="GO" id="GO:0070475">
    <property type="term" value="P:rRNA base methylation"/>
    <property type="evidence" value="ECO:0007669"/>
    <property type="project" value="UniProtKB-UniRule"/>
</dbReference>
<dbReference type="Proteomes" id="UP000027284">
    <property type="component" value="Unassembled WGS sequence"/>
</dbReference>
<comment type="caution">
    <text evidence="8">The sequence shown here is derived from an EMBL/GenBank/DDBJ whole genome shotgun (WGS) entry which is preliminary data.</text>
</comment>
<dbReference type="GO" id="GO:0071424">
    <property type="term" value="F:rRNA (cytosine-N4-)-methyltransferase activity"/>
    <property type="evidence" value="ECO:0007669"/>
    <property type="project" value="UniProtKB-UniRule"/>
</dbReference>
<protein>
    <recommendedName>
        <fullName evidence="6">Ribosomal RNA small subunit methyltransferase H</fullName>
        <ecNumber evidence="6">2.1.1.199</ecNumber>
    </recommendedName>
    <alternativeName>
        <fullName evidence="6">16S rRNA m(4)C1402 methyltransferase</fullName>
    </alternativeName>
    <alternativeName>
        <fullName evidence="6">rRNA (cytosine-N(4)-)-methyltransferase RsmH</fullName>
    </alternativeName>
</protein>
<keyword evidence="2 6" id="KW-0698">rRNA processing</keyword>
<dbReference type="EMBL" id="JMFG01000003">
    <property type="protein sequence ID" value="KDA54821.1"/>
    <property type="molecule type" value="Genomic_DNA"/>
</dbReference>
<evidence type="ECO:0000256" key="3">
    <source>
        <dbReference type="ARBA" id="ARBA00022603"/>
    </source>
</evidence>
<feature type="binding site" evidence="6">
    <location>
        <position position="80"/>
    </location>
    <ligand>
        <name>S-adenosyl-L-methionine</name>
        <dbReference type="ChEBI" id="CHEBI:59789"/>
    </ligand>
</feature>
<dbReference type="Gene3D" id="3.40.50.150">
    <property type="entry name" value="Vaccinia Virus protein VP39"/>
    <property type="match status" value="1"/>
</dbReference>
<dbReference type="SUPFAM" id="SSF53335">
    <property type="entry name" value="S-adenosyl-L-methionine-dependent methyltransferases"/>
    <property type="match status" value="1"/>
</dbReference>